<keyword evidence="7 10" id="KW-0235">DNA replication</keyword>
<evidence type="ECO:0000256" key="10">
    <source>
        <dbReference type="PIRNR" id="PIRNR000804"/>
    </source>
</evidence>
<dbReference type="EMBL" id="CP043315">
    <property type="protein sequence ID" value="QEK37936.1"/>
    <property type="molecule type" value="Genomic_DNA"/>
</dbReference>
<dbReference type="OrthoDB" id="8421503at2"/>
<reference evidence="14 15" key="1">
    <citation type="submission" date="2019-08" db="EMBL/GenBank/DDBJ databases">
        <title>Highly reduced genomes of protist endosymbionts show evolutionary convergence.</title>
        <authorList>
            <person name="George E."/>
            <person name="Husnik F."/>
            <person name="Tashyreva D."/>
            <person name="Prokopchuk G."/>
            <person name="Horak A."/>
            <person name="Kwong W.K."/>
            <person name="Lukes J."/>
            <person name="Keeling P.J."/>
        </authorList>
    </citation>
    <scope>NUCLEOTIDE SEQUENCE [LARGE SCALE GENOMIC DNA]</scope>
    <source>
        <strain evidence="14">1605</strain>
    </source>
</reference>
<dbReference type="RefSeq" id="WP_148980783.1">
    <property type="nucleotide sequence ID" value="NZ_CP043315.1"/>
</dbReference>
<evidence type="ECO:0000256" key="7">
    <source>
        <dbReference type="ARBA" id="ARBA00022705"/>
    </source>
</evidence>
<evidence type="ECO:0000256" key="1">
    <source>
        <dbReference type="ARBA" id="ARBA00004496"/>
    </source>
</evidence>
<dbReference type="InterPro" id="IPR022635">
    <property type="entry name" value="DNA_polIII_beta_C"/>
</dbReference>
<evidence type="ECO:0000256" key="2">
    <source>
        <dbReference type="ARBA" id="ARBA00010752"/>
    </source>
</evidence>
<evidence type="ECO:0000259" key="11">
    <source>
        <dbReference type="Pfam" id="PF00712"/>
    </source>
</evidence>
<organism evidence="14 15">
    <name type="scientific">Candidatus Cytomitobacter indipagum</name>
    <dbReference type="NCBI Taxonomy" id="2601575"/>
    <lineage>
        <taxon>Bacteria</taxon>
        <taxon>Pseudomonadati</taxon>
        <taxon>Pseudomonadota</taxon>
        <taxon>Alphaproteobacteria</taxon>
        <taxon>Holosporales</taxon>
        <taxon>Holosporaceae</taxon>
        <taxon>Candidatus Cytomitobacter</taxon>
    </lineage>
</organism>
<dbReference type="InterPro" id="IPR022637">
    <property type="entry name" value="DNA_polIII_beta_cen"/>
</dbReference>
<dbReference type="Pfam" id="PF02768">
    <property type="entry name" value="DNA_pol3_beta_3"/>
    <property type="match status" value="1"/>
</dbReference>
<evidence type="ECO:0000256" key="5">
    <source>
        <dbReference type="ARBA" id="ARBA00022679"/>
    </source>
</evidence>
<dbReference type="AlphaFoldDB" id="A0A5C0UD26"/>
<dbReference type="Pfam" id="PF00712">
    <property type="entry name" value="DNA_pol3_beta"/>
    <property type="match status" value="1"/>
</dbReference>
<dbReference type="InterPro" id="IPR001001">
    <property type="entry name" value="DNA_polIII_beta"/>
</dbReference>
<sequence length="367" mass="41607">MQFNIKVKRTNLMEALRCQQSVLDRKATQSIFSHVKLDASNGKLNIEGSDGNLMLKYQIDCETIANGAITLPGHILYNLVRKSNKEFLNIKCSNDSVEIDYGSGSFNLNTLDPEDFPKIPEVADSLVFKIFSTDLLEKIKMVKIAMANDEIRAHFNGIHIEGDEDGLRFVATDGHKMAVFTEKMDCNKFDMILSRKSVETIVALISHEEEICCYKDNNQVMFKAKNFFFISRLVNGSFPDYKALIPNSIEGIFQDSIGNLKSSLDRISILSSQLSRIITTVKLQDESIIKCDNISHGWSGEEKLEGEYKGSDFAFNIDANIWLDFLRLFEDGKTKLEYHGINKAILMKHENYNNFTYITMPGIVNSD</sequence>
<dbReference type="PANTHER" id="PTHR30478">
    <property type="entry name" value="DNA POLYMERASE III SUBUNIT BETA"/>
    <property type="match status" value="1"/>
</dbReference>
<dbReference type="GO" id="GO:0008408">
    <property type="term" value="F:3'-5' exonuclease activity"/>
    <property type="evidence" value="ECO:0007669"/>
    <property type="project" value="InterPro"/>
</dbReference>
<evidence type="ECO:0000313" key="14">
    <source>
        <dbReference type="EMBL" id="QEK37936.1"/>
    </source>
</evidence>
<dbReference type="GO" id="GO:0009360">
    <property type="term" value="C:DNA polymerase III complex"/>
    <property type="evidence" value="ECO:0007669"/>
    <property type="project" value="InterPro"/>
</dbReference>
<dbReference type="PIRSF" id="PIRSF000804">
    <property type="entry name" value="DNA_pol_III_b"/>
    <property type="match status" value="1"/>
</dbReference>
<dbReference type="KEGG" id="cip:FZC35_00880"/>
<name>A0A5C0UD26_9PROT</name>
<protein>
    <recommendedName>
        <fullName evidence="3 10">Beta sliding clamp</fullName>
    </recommendedName>
</protein>
<dbReference type="GO" id="GO:0006271">
    <property type="term" value="P:DNA strand elongation involved in DNA replication"/>
    <property type="evidence" value="ECO:0007669"/>
    <property type="project" value="TreeGrafter"/>
</dbReference>
<feature type="domain" description="DNA polymerase III beta sliding clamp C-terminal" evidence="13">
    <location>
        <begin position="243"/>
        <end position="361"/>
    </location>
</feature>
<dbReference type="CDD" id="cd00140">
    <property type="entry name" value="beta_clamp"/>
    <property type="match status" value="1"/>
</dbReference>
<dbReference type="Pfam" id="PF02767">
    <property type="entry name" value="DNA_pol3_beta_2"/>
    <property type="match status" value="1"/>
</dbReference>
<dbReference type="SUPFAM" id="SSF55979">
    <property type="entry name" value="DNA clamp"/>
    <property type="match status" value="3"/>
</dbReference>
<dbReference type="InterPro" id="IPR046938">
    <property type="entry name" value="DNA_clamp_sf"/>
</dbReference>
<dbReference type="Gene3D" id="3.70.10.10">
    <property type="match status" value="1"/>
</dbReference>
<evidence type="ECO:0000313" key="15">
    <source>
        <dbReference type="Proteomes" id="UP000325155"/>
    </source>
</evidence>
<evidence type="ECO:0000259" key="13">
    <source>
        <dbReference type="Pfam" id="PF02768"/>
    </source>
</evidence>
<dbReference type="PANTHER" id="PTHR30478:SF0">
    <property type="entry name" value="BETA SLIDING CLAMP"/>
    <property type="match status" value="1"/>
</dbReference>
<comment type="function">
    <text evidence="10">Confers DNA tethering and processivity to DNA polymerases and other proteins. Acts as a clamp, forming a ring around DNA (a reaction catalyzed by the clamp-loading complex) which diffuses in an ATP-independent manner freely and bidirectionally along dsDNA. Initially characterized for its ability to contact the catalytic subunit of DNA polymerase III (Pol III), a complex, multichain enzyme responsible for most of the replicative synthesis in bacteria; Pol III exhibits 3'-5' exonuclease proofreading activity. The beta chain is required for initiation of replication as well as for processivity of DNA replication.</text>
</comment>
<dbReference type="GO" id="GO:0005737">
    <property type="term" value="C:cytoplasm"/>
    <property type="evidence" value="ECO:0007669"/>
    <property type="project" value="UniProtKB-SubCell"/>
</dbReference>
<keyword evidence="6 10" id="KW-0548">Nucleotidyltransferase</keyword>
<evidence type="ECO:0000256" key="6">
    <source>
        <dbReference type="ARBA" id="ARBA00022695"/>
    </source>
</evidence>
<keyword evidence="5 10" id="KW-0808">Transferase</keyword>
<keyword evidence="15" id="KW-1185">Reference proteome</keyword>
<evidence type="ECO:0000256" key="4">
    <source>
        <dbReference type="ARBA" id="ARBA00022490"/>
    </source>
</evidence>
<proteinExistence type="inferred from homology"/>
<comment type="subunit">
    <text evidence="10">Forms a ring-shaped head-to-tail homodimer around DNA.</text>
</comment>
<comment type="subcellular location">
    <subcellularLocation>
        <location evidence="1 10">Cytoplasm</location>
    </subcellularLocation>
</comment>
<accession>A0A5C0UD26</accession>
<keyword evidence="8 10" id="KW-0239">DNA-directed DNA polymerase</keyword>
<evidence type="ECO:0000256" key="8">
    <source>
        <dbReference type="ARBA" id="ARBA00022932"/>
    </source>
</evidence>
<keyword evidence="4 10" id="KW-0963">Cytoplasm</keyword>
<dbReference type="GO" id="GO:0003677">
    <property type="term" value="F:DNA binding"/>
    <property type="evidence" value="ECO:0007669"/>
    <property type="project" value="UniProtKB-UniRule"/>
</dbReference>
<dbReference type="NCBIfam" id="TIGR00663">
    <property type="entry name" value="dnan"/>
    <property type="match status" value="1"/>
</dbReference>
<evidence type="ECO:0000256" key="3">
    <source>
        <dbReference type="ARBA" id="ARBA00021035"/>
    </source>
</evidence>
<dbReference type="GO" id="GO:0003887">
    <property type="term" value="F:DNA-directed DNA polymerase activity"/>
    <property type="evidence" value="ECO:0007669"/>
    <property type="project" value="UniProtKB-UniRule"/>
</dbReference>
<feature type="domain" description="DNA polymerase III beta sliding clamp central" evidence="12">
    <location>
        <begin position="134"/>
        <end position="240"/>
    </location>
</feature>
<dbReference type="SMART" id="SM00480">
    <property type="entry name" value="POL3Bc"/>
    <property type="match status" value="1"/>
</dbReference>
<dbReference type="Proteomes" id="UP000325155">
    <property type="component" value="Chromosome"/>
</dbReference>
<evidence type="ECO:0000256" key="9">
    <source>
        <dbReference type="ARBA" id="ARBA00023125"/>
    </source>
</evidence>
<evidence type="ECO:0000259" key="12">
    <source>
        <dbReference type="Pfam" id="PF02767"/>
    </source>
</evidence>
<dbReference type="InterPro" id="IPR022634">
    <property type="entry name" value="DNA_polIII_beta_N"/>
</dbReference>
<dbReference type="Gene3D" id="3.10.150.10">
    <property type="entry name" value="DNA Polymerase III, subunit A, domain 2"/>
    <property type="match status" value="1"/>
</dbReference>
<comment type="similarity">
    <text evidence="2 10">Belongs to the beta sliding clamp family.</text>
</comment>
<gene>
    <name evidence="14" type="primary">dnaN</name>
    <name evidence="14" type="ORF">FZC35_00880</name>
</gene>
<feature type="domain" description="DNA polymerase III beta sliding clamp N-terminal" evidence="11">
    <location>
        <begin position="4"/>
        <end position="120"/>
    </location>
</feature>
<keyword evidence="9" id="KW-0238">DNA-binding</keyword>